<dbReference type="Pfam" id="PF00583">
    <property type="entry name" value="Acetyltransf_1"/>
    <property type="match status" value="1"/>
</dbReference>
<evidence type="ECO:0000313" key="4">
    <source>
        <dbReference type="EMBL" id="KKB80455.1"/>
    </source>
</evidence>
<evidence type="ECO:0000259" key="3">
    <source>
        <dbReference type="PROSITE" id="PS51186"/>
    </source>
</evidence>
<feature type="domain" description="N-acetyltransferase" evidence="3">
    <location>
        <begin position="7"/>
        <end position="136"/>
    </location>
</feature>
<comment type="caution">
    <text evidence="4">The sequence shown here is derived from an EMBL/GenBank/DDBJ whole genome shotgun (WGS) entry which is preliminary data.</text>
</comment>
<gene>
    <name evidence="4" type="ORF">VW35_06160</name>
</gene>
<dbReference type="STRING" id="361041.VW35_06160"/>
<dbReference type="Proteomes" id="UP000033514">
    <property type="component" value="Unassembled WGS sequence"/>
</dbReference>
<accession>A0A0F5LDT8</accession>
<evidence type="ECO:0000313" key="5">
    <source>
        <dbReference type="Proteomes" id="UP000033514"/>
    </source>
</evidence>
<dbReference type="Gene3D" id="3.40.630.30">
    <property type="match status" value="1"/>
</dbReference>
<dbReference type="PANTHER" id="PTHR43877">
    <property type="entry name" value="AMINOALKYLPHOSPHONATE N-ACETYLTRANSFERASE-RELATED-RELATED"/>
    <property type="match status" value="1"/>
</dbReference>
<organism evidence="4 5">
    <name type="scientific">Devosia soli</name>
    <dbReference type="NCBI Taxonomy" id="361041"/>
    <lineage>
        <taxon>Bacteria</taxon>
        <taxon>Pseudomonadati</taxon>
        <taxon>Pseudomonadota</taxon>
        <taxon>Alphaproteobacteria</taxon>
        <taxon>Hyphomicrobiales</taxon>
        <taxon>Devosiaceae</taxon>
        <taxon>Devosia</taxon>
    </lineage>
</organism>
<dbReference type="CDD" id="cd04301">
    <property type="entry name" value="NAT_SF"/>
    <property type="match status" value="1"/>
</dbReference>
<dbReference type="EMBL" id="LAJG01000014">
    <property type="protein sequence ID" value="KKB80455.1"/>
    <property type="molecule type" value="Genomic_DNA"/>
</dbReference>
<name>A0A0F5LDT8_9HYPH</name>
<keyword evidence="2" id="KW-0012">Acyltransferase</keyword>
<dbReference type="AlphaFoldDB" id="A0A0F5LDT8"/>
<evidence type="ECO:0000256" key="2">
    <source>
        <dbReference type="ARBA" id="ARBA00023315"/>
    </source>
</evidence>
<evidence type="ECO:0000256" key="1">
    <source>
        <dbReference type="ARBA" id="ARBA00022679"/>
    </source>
</evidence>
<dbReference type="InterPro" id="IPR016181">
    <property type="entry name" value="Acyl_CoA_acyltransferase"/>
</dbReference>
<keyword evidence="1" id="KW-0808">Transferase</keyword>
<dbReference type="GO" id="GO:0016747">
    <property type="term" value="F:acyltransferase activity, transferring groups other than amino-acyl groups"/>
    <property type="evidence" value="ECO:0007669"/>
    <property type="project" value="InterPro"/>
</dbReference>
<keyword evidence="5" id="KW-1185">Reference proteome</keyword>
<dbReference type="InterPro" id="IPR000182">
    <property type="entry name" value="GNAT_dom"/>
</dbReference>
<dbReference type="SUPFAM" id="SSF55729">
    <property type="entry name" value="Acyl-CoA N-acyltransferases (Nat)"/>
    <property type="match status" value="1"/>
</dbReference>
<dbReference type="InterPro" id="IPR050832">
    <property type="entry name" value="Bact_Acetyltransf"/>
</dbReference>
<protein>
    <recommendedName>
        <fullName evidence="3">N-acetyltransferase domain-containing protein</fullName>
    </recommendedName>
</protein>
<reference evidence="4 5" key="1">
    <citation type="submission" date="2015-03" db="EMBL/GenBank/DDBJ databases">
        <authorList>
            <person name="Hassan Y.I."/>
            <person name="Lepp D."/>
            <person name="Zhou T."/>
        </authorList>
    </citation>
    <scope>NUCLEOTIDE SEQUENCE [LARGE SCALE GENOMIC DNA]</scope>
    <source>
        <strain evidence="4 5">GH2-10</strain>
    </source>
</reference>
<dbReference type="PROSITE" id="PS51186">
    <property type="entry name" value="GNAT"/>
    <property type="match status" value="1"/>
</dbReference>
<proteinExistence type="predicted"/>
<sequence>MPPAEAVSIVPLWQSRPIALHALLQAAYANGGGTVASFDEWWWQLVEDEEFDPELIILAYDGDEPIGLAQCWNSSFIKDLVVSPAWRNRGIGSFLLVSAFARLQQRGFAHADLKVETGNIAAQRFYMRHGMTILIP</sequence>
<dbReference type="PATRIC" id="fig|361041.3.peg.555"/>